<organism evidence="2 3">
    <name type="scientific">Aeoliella straminimaris</name>
    <dbReference type="NCBI Taxonomy" id="2954799"/>
    <lineage>
        <taxon>Bacteria</taxon>
        <taxon>Pseudomonadati</taxon>
        <taxon>Planctomycetota</taxon>
        <taxon>Planctomycetia</taxon>
        <taxon>Pirellulales</taxon>
        <taxon>Lacipirellulaceae</taxon>
        <taxon>Aeoliella</taxon>
    </lineage>
</organism>
<evidence type="ECO:0000313" key="2">
    <source>
        <dbReference type="EMBL" id="MCO6043641.1"/>
    </source>
</evidence>
<proteinExistence type="predicted"/>
<keyword evidence="3" id="KW-1185">Reference proteome</keyword>
<comment type="caution">
    <text evidence="2">The sequence shown here is derived from an EMBL/GenBank/DDBJ whole genome shotgun (WGS) entry which is preliminary data.</text>
</comment>
<dbReference type="AlphaFoldDB" id="A0A9X2FD46"/>
<evidence type="ECO:0000313" key="3">
    <source>
        <dbReference type="Proteomes" id="UP001155241"/>
    </source>
</evidence>
<name>A0A9X2FD46_9BACT</name>
<dbReference type="EMBL" id="JAMXLR010000025">
    <property type="protein sequence ID" value="MCO6043641.1"/>
    <property type="molecule type" value="Genomic_DNA"/>
</dbReference>
<feature type="chain" id="PRO_5040795921" evidence="1">
    <location>
        <begin position="19"/>
        <end position="318"/>
    </location>
</feature>
<sequence length="318" mass="36057">MPRLLALILTITPMLLMADATFGQAPTREPRVFARGVLTTIEPELQPEETFSHQPMIEITSNKSLDWQPATLPKTRTLYSMAENATFTNEVWGLEFTFKPLRMITVDVTLPNGRTERKLLWYLVYNINNTGERIKPVEDATGQFSAEPADPQPVRFLPHFVLEGQDVDRSGQKIYKAYLDRVIPSVVETIRQREVPGRVLLDNVEIAAKPIEVSTEAQDNSVWGVAIWEQVDPEMDFLSIYVGGLTNAHIWQDMPGEFRVGDPAGKGRHIAAKTLQLNFWRPGDEFLENEREIRYGVPPGKASLYGVEEGVAYQWAFR</sequence>
<protein>
    <submittedName>
        <fullName evidence="2">Uncharacterized protein</fullName>
    </submittedName>
</protein>
<evidence type="ECO:0000256" key="1">
    <source>
        <dbReference type="SAM" id="SignalP"/>
    </source>
</evidence>
<reference evidence="2" key="1">
    <citation type="submission" date="2022-06" db="EMBL/GenBank/DDBJ databases">
        <title>Aeoliella straminimaris, a novel planctomycete from sediments.</title>
        <authorList>
            <person name="Vitorino I.R."/>
            <person name="Lage O.M."/>
        </authorList>
    </citation>
    <scope>NUCLEOTIDE SEQUENCE</scope>
    <source>
        <strain evidence="2">ICT_H6.2</strain>
    </source>
</reference>
<dbReference type="RefSeq" id="WP_252851748.1">
    <property type="nucleotide sequence ID" value="NZ_JAMXLR010000025.1"/>
</dbReference>
<keyword evidence="1" id="KW-0732">Signal</keyword>
<feature type="signal peptide" evidence="1">
    <location>
        <begin position="1"/>
        <end position="18"/>
    </location>
</feature>
<gene>
    <name evidence="2" type="ORF">NG895_06950</name>
</gene>
<accession>A0A9X2FD46</accession>
<dbReference type="Proteomes" id="UP001155241">
    <property type="component" value="Unassembled WGS sequence"/>
</dbReference>